<dbReference type="EMBL" id="LSSN01000017">
    <property type="protein sequence ID" value="OMJ26476.1"/>
    <property type="molecule type" value="Genomic_DNA"/>
</dbReference>
<dbReference type="Pfam" id="PF00082">
    <property type="entry name" value="Peptidase_S8"/>
    <property type="match status" value="1"/>
</dbReference>
<dbReference type="SUPFAM" id="SSF52743">
    <property type="entry name" value="Subtilisin-like"/>
    <property type="match status" value="1"/>
</dbReference>
<comment type="caution">
    <text evidence="10">The sequence shown here is derived from an EMBL/GenBank/DDBJ whole genome shotgun (WGS) entry which is preliminary data.</text>
</comment>
<feature type="active site" description="Charge relay system" evidence="5">
    <location>
        <position position="485"/>
    </location>
</feature>
<evidence type="ECO:0000256" key="7">
    <source>
        <dbReference type="SAM" id="MobiDB-lite"/>
    </source>
</evidence>
<evidence type="ECO:0000313" key="10">
    <source>
        <dbReference type="EMBL" id="OMJ26476.1"/>
    </source>
</evidence>
<evidence type="ECO:0000256" key="5">
    <source>
        <dbReference type="PROSITE-ProRule" id="PRU01240"/>
    </source>
</evidence>
<proteinExistence type="inferred from homology"/>
<keyword evidence="11" id="KW-1185">Reference proteome</keyword>
<name>A0A1R1YID6_9FUNG</name>
<keyword evidence="4 5" id="KW-0720">Serine protease</keyword>
<dbReference type="PANTHER" id="PTHR43806">
    <property type="entry name" value="PEPTIDASE S8"/>
    <property type="match status" value="1"/>
</dbReference>
<dbReference type="PROSITE" id="PS00136">
    <property type="entry name" value="SUBTILASE_ASP"/>
    <property type="match status" value="1"/>
</dbReference>
<evidence type="ECO:0000259" key="9">
    <source>
        <dbReference type="Pfam" id="PF00082"/>
    </source>
</evidence>
<comment type="similarity">
    <text evidence="1 5 6">Belongs to the peptidase S8 family.</text>
</comment>
<sequence length="541" mass="59140">MLSSKTFSRLIIFAIFYLPITLAVPQKVAPIYLLNTKPNLFSRLEKRNSNTSENSQNSEFGHYTIVLDIDISKSISNTNTLKRSDNIDKNSPEWFSVASEKILAHMSLVSSQLNSTSPSITKTLSNSKSSKPDFRKSPQLTTIPKNAPILSSSTVIGNYFSYDGYFDIDSIQKIRTLPGTKYIQQFTNIKLLPDNIDSKYSSVSEKYTSSLPNELANSKRNLNTTRFNKSKCSTKDKLLISNIVHQEYPTWDLARLSSKNLPVYMYNSNLGFISPNTGENVVVYVIDTGVNINHTEFGNRASFGGNYAYNLTTGALIEDSYDYHGHGTMVASLVAGTRFGVAKKSRVISYKVATADGNGNVGSVIKALSDIAKDIAQAKDKRSASLVVCSFIYLGEYKPWNDALVEFTNLGYAYIAPAGNGSDDSCTKSPLMSHAAIVVGASNPMDLYHSSTSYGSCVDIFAPGTDITGALNTNNYGTTIKSGTSFSAPLVAGISSVILSQYPNLSPTQLKDKLLEYSIKDILPPNLPNTTRSLAQLPSFF</sequence>
<feature type="active site" description="Charge relay system" evidence="5">
    <location>
        <position position="287"/>
    </location>
</feature>
<dbReference type="OrthoDB" id="206201at2759"/>
<dbReference type="InterPro" id="IPR015500">
    <property type="entry name" value="Peptidase_S8_subtilisin-rel"/>
</dbReference>
<dbReference type="PRINTS" id="PR00723">
    <property type="entry name" value="SUBTILISIN"/>
</dbReference>
<feature type="domain" description="Peptidase S8/S53" evidence="9">
    <location>
        <begin position="278"/>
        <end position="516"/>
    </location>
</feature>
<dbReference type="InterPro" id="IPR023828">
    <property type="entry name" value="Peptidase_S8_Ser-AS"/>
</dbReference>
<dbReference type="PANTHER" id="PTHR43806:SF60">
    <property type="entry name" value="PROPROTEIN CONVERTASE SUBTILISIN_KEXIN TYPE 9"/>
    <property type="match status" value="1"/>
</dbReference>
<feature type="signal peptide" evidence="8">
    <location>
        <begin position="1"/>
        <end position="23"/>
    </location>
</feature>
<gene>
    <name evidence="10" type="ORF">AYI70_g141</name>
</gene>
<dbReference type="PROSITE" id="PS00137">
    <property type="entry name" value="SUBTILASE_HIS"/>
    <property type="match status" value="1"/>
</dbReference>
<dbReference type="InterPro" id="IPR000209">
    <property type="entry name" value="Peptidase_S8/S53_dom"/>
</dbReference>
<feature type="active site" description="Charge relay system" evidence="5">
    <location>
        <position position="326"/>
    </location>
</feature>
<dbReference type="GO" id="GO:0005615">
    <property type="term" value="C:extracellular space"/>
    <property type="evidence" value="ECO:0007669"/>
    <property type="project" value="TreeGrafter"/>
</dbReference>
<evidence type="ECO:0000313" key="11">
    <source>
        <dbReference type="Proteomes" id="UP000187283"/>
    </source>
</evidence>
<dbReference type="PROSITE" id="PS51892">
    <property type="entry name" value="SUBTILASE"/>
    <property type="match status" value="1"/>
</dbReference>
<evidence type="ECO:0000256" key="8">
    <source>
        <dbReference type="SAM" id="SignalP"/>
    </source>
</evidence>
<dbReference type="Gene3D" id="3.40.50.200">
    <property type="entry name" value="Peptidase S8/S53 domain"/>
    <property type="match status" value="1"/>
</dbReference>
<dbReference type="InterPro" id="IPR036852">
    <property type="entry name" value="Peptidase_S8/S53_dom_sf"/>
</dbReference>
<keyword evidence="2 5" id="KW-0645">Protease</keyword>
<dbReference type="PROSITE" id="PS00138">
    <property type="entry name" value="SUBTILASE_SER"/>
    <property type="match status" value="1"/>
</dbReference>
<dbReference type="GO" id="GO:0006508">
    <property type="term" value="P:proteolysis"/>
    <property type="evidence" value="ECO:0007669"/>
    <property type="project" value="UniProtKB-KW"/>
</dbReference>
<dbReference type="AlphaFoldDB" id="A0A1R1YID6"/>
<dbReference type="InterPro" id="IPR023827">
    <property type="entry name" value="Peptidase_S8_Asp-AS"/>
</dbReference>
<dbReference type="InterPro" id="IPR050131">
    <property type="entry name" value="Peptidase_S8_subtilisin-like"/>
</dbReference>
<dbReference type="InterPro" id="IPR022398">
    <property type="entry name" value="Peptidase_S8_His-AS"/>
</dbReference>
<evidence type="ECO:0000256" key="3">
    <source>
        <dbReference type="ARBA" id="ARBA00022801"/>
    </source>
</evidence>
<feature type="compositionally biased region" description="Polar residues" evidence="7">
    <location>
        <begin position="119"/>
        <end position="129"/>
    </location>
</feature>
<feature type="chain" id="PRO_5012571127" evidence="8">
    <location>
        <begin position="24"/>
        <end position="541"/>
    </location>
</feature>
<dbReference type="InterPro" id="IPR034193">
    <property type="entry name" value="PCSK9_ProteinaseK-like"/>
</dbReference>
<keyword evidence="3 5" id="KW-0378">Hydrolase</keyword>
<organism evidence="10 11">
    <name type="scientific">Smittium culicis</name>
    <dbReference type="NCBI Taxonomy" id="133412"/>
    <lineage>
        <taxon>Eukaryota</taxon>
        <taxon>Fungi</taxon>
        <taxon>Fungi incertae sedis</taxon>
        <taxon>Zoopagomycota</taxon>
        <taxon>Kickxellomycotina</taxon>
        <taxon>Harpellomycetes</taxon>
        <taxon>Harpellales</taxon>
        <taxon>Legeriomycetaceae</taxon>
        <taxon>Smittium</taxon>
    </lineage>
</organism>
<keyword evidence="8" id="KW-0732">Signal</keyword>
<dbReference type="STRING" id="133412.A0A1R1YID6"/>
<dbReference type="CDD" id="cd04077">
    <property type="entry name" value="Peptidases_S8_PCSK9_ProteinaseK_like"/>
    <property type="match status" value="1"/>
</dbReference>
<protein>
    <submittedName>
        <fullName evidence="10">Subtilase-type proteinase psp3</fullName>
    </submittedName>
</protein>
<feature type="region of interest" description="Disordered" evidence="7">
    <location>
        <begin position="119"/>
        <end position="139"/>
    </location>
</feature>
<reference evidence="10 11" key="1">
    <citation type="submission" date="2017-01" db="EMBL/GenBank/DDBJ databases">
        <authorList>
            <person name="Mah S.A."/>
            <person name="Swanson W.J."/>
            <person name="Moy G.W."/>
            <person name="Vacquier V.D."/>
        </authorList>
    </citation>
    <scope>NUCLEOTIDE SEQUENCE [LARGE SCALE GENOMIC DNA]</scope>
    <source>
        <strain evidence="10 11">GSMNP</strain>
    </source>
</reference>
<dbReference type="GO" id="GO:0004252">
    <property type="term" value="F:serine-type endopeptidase activity"/>
    <property type="evidence" value="ECO:0007669"/>
    <property type="project" value="UniProtKB-UniRule"/>
</dbReference>
<evidence type="ECO:0000256" key="1">
    <source>
        <dbReference type="ARBA" id="ARBA00011073"/>
    </source>
</evidence>
<dbReference type="Proteomes" id="UP000187283">
    <property type="component" value="Unassembled WGS sequence"/>
</dbReference>
<evidence type="ECO:0000256" key="6">
    <source>
        <dbReference type="RuleBase" id="RU003355"/>
    </source>
</evidence>
<accession>A0A1R1YID6</accession>
<evidence type="ECO:0000256" key="2">
    <source>
        <dbReference type="ARBA" id="ARBA00022670"/>
    </source>
</evidence>
<evidence type="ECO:0000256" key="4">
    <source>
        <dbReference type="ARBA" id="ARBA00022825"/>
    </source>
</evidence>